<dbReference type="EMBL" id="CAJEWN010000129">
    <property type="protein sequence ID" value="CAD2167568.1"/>
    <property type="molecule type" value="Genomic_DNA"/>
</dbReference>
<dbReference type="GO" id="GO:0043236">
    <property type="term" value="F:laminin binding"/>
    <property type="evidence" value="ECO:0007669"/>
    <property type="project" value="TreeGrafter"/>
</dbReference>
<evidence type="ECO:0000259" key="3">
    <source>
        <dbReference type="PROSITE" id="PS51699"/>
    </source>
</evidence>
<dbReference type="AlphaFoldDB" id="A0A6V7V0A4"/>
<dbReference type="InterPro" id="IPR030398">
    <property type="entry name" value="SEA_DG_dom"/>
</dbReference>
<dbReference type="PROSITE" id="PS51699">
    <property type="entry name" value="SEA_DG"/>
    <property type="match status" value="1"/>
</dbReference>
<organism evidence="4 5">
    <name type="scientific">Meloidogyne enterolobii</name>
    <name type="common">Root-knot nematode worm</name>
    <name type="synonym">Meloidogyne mayaguensis</name>
    <dbReference type="NCBI Taxonomy" id="390850"/>
    <lineage>
        <taxon>Eukaryota</taxon>
        <taxon>Metazoa</taxon>
        <taxon>Ecdysozoa</taxon>
        <taxon>Nematoda</taxon>
        <taxon>Chromadorea</taxon>
        <taxon>Rhabditida</taxon>
        <taxon>Tylenchina</taxon>
        <taxon>Tylenchomorpha</taxon>
        <taxon>Tylenchoidea</taxon>
        <taxon>Meloidogynidae</taxon>
        <taxon>Meloidogyninae</taxon>
        <taxon>Meloidogyne</taxon>
    </lineage>
</organism>
<keyword evidence="2" id="KW-1133">Transmembrane helix</keyword>
<dbReference type="GO" id="GO:0021675">
    <property type="term" value="P:nerve development"/>
    <property type="evidence" value="ECO:0007669"/>
    <property type="project" value="TreeGrafter"/>
</dbReference>
<dbReference type="PANTHER" id="PTHR21559:SF21">
    <property type="entry name" value="DYSTROGLYCAN 1"/>
    <property type="match status" value="1"/>
</dbReference>
<dbReference type="GO" id="GO:0016011">
    <property type="term" value="C:dystroglycan complex"/>
    <property type="evidence" value="ECO:0007669"/>
    <property type="project" value="TreeGrafter"/>
</dbReference>
<dbReference type="GO" id="GO:0007411">
    <property type="term" value="P:axon guidance"/>
    <property type="evidence" value="ECO:0007669"/>
    <property type="project" value="TreeGrafter"/>
</dbReference>
<dbReference type="InterPro" id="IPR008465">
    <property type="entry name" value="DAG1_C"/>
</dbReference>
<comment type="caution">
    <text evidence="4">The sequence shown here is derived from an EMBL/GenBank/DDBJ whole genome shotgun (WGS) entry which is preliminary data.</text>
</comment>
<dbReference type="Proteomes" id="UP000580250">
    <property type="component" value="Unassembled WGS sequence"/>
</dbReference>
<sequence>MFKNCHIHHHTNSSPNKKINSAASLLILLLILCRSSLLIIAGGVHRFPQLDAPVGRPFTFAIAEGHHIDIERLPGWCKFNSSAKLLYGIPQLSNVGLEHILIHDSLIEVKVYEEEDNICGKDSSTYWLEIMDPRLLNKISIQEQFQTVKTLLSMLKNTQLRMGDVRIFPRSYLERYRLVTKTLYELASNINNYDNNGVVIALNISCGEIDDPASDIINEVADVLPFQVVEGELRKDRPFIPTTTQIQTTTSATTRTTRRIHQPLNELNKKPILLNPIKSFHCSRGILCRLPIDENTFLDPEDGHTSKLSLSVHSIEHNNSNNFLVVIPGQNILEGIPVTGEFGEASAKEKEEFTFRLEARDSQNAAHSSPFHVFVSRPPLDGPKPNHRYSMVLDVPVERFHSKPEMLRDFVYRLSGILKRFPLPAASSPTFLQTPERIEAATEIYIDRITDNGSGQTLLQWWDATISRTHCDEKRINSTKERMVHQHHHTGVEKVRHEFAKQMGAQFHVRKVTLELLGKCLAQHMLDSMRVRVYTTTQRNTLAVEEGIGSVFSGWTQTLLIPLILIATILLLITVLVLLCCAHHRRGKKGARINRRNEYTTKGRPVVFPDEVPHRDEGSSADGSLATVTTPMLMEREQPPLDPNKMTMHENPLYRPPPQLQAQLTRNGTSNLNGITNGHAQKQQHEMSPLSKWWKPWSSIYFSTTKKPSTPQMVSTFSPPGALRAIDASPTPQRAHPTLPSTFQREHPHQHSVRFHQHPTPVGQRMPPPYIAH</sequence>
<dbReference type="Pfam" id="PF05454">
    <property type="entry name" value="DAG1"/>
    <property type="match status" value="1"/>
</dbReference>
<dbReference type="SUPFAM" id="SSF49313">
    <property type="entry name" value="Cadherin-like"/>
    <property type="match status" value="1"/>
</dbReference>
<feature type="domain" description="Peptidase S72" evidence="3">
    <location>
        <begin position="384"/>
        <end position="519"/>
    </location>
</feature>
<feature type="transmembrane region" description="Helical" evidence="2">
    <location>
        <begin position="559"/>
        <end position="582"/>
    </location>
</feature>
<dbReference type="GO" id="GO:0002009">
    <property type="term" value="P:morphogenesis of an epithelium"/>
    <property type="evidence" value="ECO:0007669"/>
    <property type="project" value="TreeGrafter"/>
</dbReference>
<dbReference type="OrthoDB" id="5990676at2759"/>
<dbReference type="GO" id="GO:0042383">
    <property type="term" value="C:sarcolemma"/>
    <property type="evidence" value="ECO:0007669"/>
    <property type="project" value="TreeGrafter"/>
</dbReference>
<gene>
    <name evidence="4" type="ORF">MENT_LOCUS18866</name>
</gene>
<keyword evidence="2" id="KW-0472">Membrane</keyword>
<evidence type="ECO:0000313" key="5">
    <source>
        <dbReference type="Proteomes" id="UP000580250"/>
    </source>
</evidence>
<accession>A0A6V7V0A4</accession>
<evidence type="ECO:0000313" key="4">
    <source>
        <dbReference type="EMBL" id="CAD2167568.1"/>
    </source>
</evidence>
<reference evidence="4 5" key="1">
    <citation type="submission" date="2020-08" db="EMBL/GenBank/DDBJ databases">
        <authorList>
            <person name="Koutsovoulos G."/>
            <person name="Danchin GJ E."/>
        </authorList>
    </citation>
    <scope>NUCLEOTIDE SEQUENCE [LARGE SCALE GENOMIC DNA]</scope>
</reference>
<keyword evidence="2" id="KW-0812">Transmembrane</keyword>
<evidence type="ECO:0000256" key="1">
    <source>
        <dbReference type="SAM" id="MobiDB-lite"/>
    </source>
</evidence>
<protein>
    <recommendedName>
        <fullName evidence="3">Peptidase S72 domain-containing protein</fullName>
    </recommendedName>
</protein>
<dbReference type="PANTHER" id="PTHR21559">
    <property type="entry name" value="DYSTROGLYCAN-RELATED"/>
    <property type="match status" value="1"/>
</dbReference>
<evidence type="ECO:0000256" key="2">
    <source>
        <dbReference type="SAM" id="Phobius"/>
    </source>
</evidence>
<dbReference type="InterPro" id="IPR015919">
    <property type="entry name" value="Cadherin-like_sf"/>
</dbReference>
<feature type="region of interest" description="Disordered" evidence="1">
    <location>
        <begin position="604"/>
        <end position="624"/>
    </location>
</feature>
<dbReference type="GO" id="GO:0005509">
    <property type="term" value="F:calcium ion binding"/>
    <property type="evidence" value="ECO:0007669"/>
    <property type="project" value="InterPro"/>
</dbReference>
<proteinExistence type="predicted"/>
<name>A0A6V7V0A4_MELEN</name>